<name>A0A939DGZ5_9GAMM</name>
<dbReference type="InterPro" id="IPR004220">
    <property type="entry name" value="5-COMe_2-OHmuconate_Isoase"/>
</dbReference>
<reference evidence="1" key="1">
    <citation type="submission" date="2021-02" db="EMBL/GenBank/DDBJ databases">
        <title>PHA producing bacteria isolated from coastal sediment in Guangdong, Shenzhen.</title>
        <authorList>
            <person name="Zheng W."/>
            <person name="Yu S."/>
            <person name="Huang Y."/>
        </authorList>
    </citation>
    <scope>NUCLEOTIDE SEQUENCE</scope>
    <source>
        <strain evidence="1">TN14-10</strain>
    </source>
</reference>
<dbReference type="InterPro" id="IPR014347">
    <property type="entry name" value="Tautomerase/MIF_sf"/>
</dbReference>
<dbReference type="Proteomes" id="UP000664303">
    <property type="component" value="Unassembled WGS sequence"/>
</dbReference>
<sequence>MHFVLEYSDNIDSDTLALQELFATLHDCALSTGLFPLKGIRSRAYACHDYRMGDGNPEHMFVHLTALIGSGRSAEEKSLAAEAFFAVYERHFAPCFDSRGVALSFEMKELEPVLKYNKNNIQDYLEAGA</sequence>
<evidence type="ECO:0000313" key="2">
    <source>
        <dbReference type="Proteomes" id="UP000664303"/>
    </source>
</evidence>
<dbReference type="GO" id="GO:0008704">
    <property type="term" value="F:5-carboxymethyl-2-hydroxymuconate delta-isomerase activity"/>
    <property type="evidence" value="ECO:0007669"/>
    <property type="project" value="InterPro"/>
</dbReference>
<accession>A0A939DGZ5</accession>
<comment type="caution">
    <text evidence="1">The sequence shown here is derived from an EMBL/GenBank/DDBJ whole genome shotgun (WGS) entry which is preliminary data.</text>
</comment>
<dbReference type="PANTHER" id="PTHR37950">
    <property type="entry name" value="4-HYDROXYPHENYLACETATE CATABOLISM PROTEIN"/>
    <property type="match status" value="1"/>
</dbReference>
<proteinExistence type="predicted"/>
<keyword evidence="2" id="KW-1185">Reference proteome</keyword>
<protein>
    <submittedName>
        <fullName evidence="1">5-carboxymethyl-2-hydroxymuconate Delta-isomerase</fullName>
    </submittedName>
</protein>
<dbReference type="AlphaFoldDB" id="A0A939DGZ5"/>
<dbReference type="Gene3D" id="3.30.429.10">
    <property type="entry name" value="Macrophage Migration Inhibitory Factor"/>
    <property type="match status" value="1"/>
</dbReference>
<dbReference type="CDD" id="cd00580">
    <property type="entry name" value="CHMI"/>
    <property type="match status" value="1"/>
</dbReference>
<dbReference type="SUPFAM" id="SSF55331">
    <property type="entry name" value="Tautomerase/MIF"/>
    <property type="match status" value="1"/>
</dbReference>
<organism evidence="1 2">
    <name type="scientific">Parahaliea mediterranea</name>
    <dbReference type="NCBI Taxonomy" id="651086"/>
    <lineage>
        <taxon>Bacteria</taxon>
        <taxon>Pseudomonadati</taxon>
        <taxon>Pseudomonadota</taxon>
        <taxon>Gammaproteobacteria</taxon>
        <taxon>Cellvibrionales</taxon>
        <taxon>Halieaceae</taxon>
        <taxon>Parahaliea</taxon>
    </lineage>
</organism>
<gene>
    <name evidence="1" type="ORF">JYP50_11985</name>
</gene>
<dbReference type="Pfam" id="PF02962">
    <property type="entry name" value="CHMI"/>
    <property type="match status" value="1"/>
</dbReference>
<dbReference type="PANTHER" id="PTHR37950:SF1">
    <property type="entry name" value="4-HYDROXYPHENYLACETATE CATABOLISM PROTEIN"/>
    <property type="match status" value="1"/>
</dbReference>
<evidence type="ECO:0000313" key="1">
    <source>
        <dbReference type="EMBL" id="MBN7797317.1"/>
    </source>
</evidence>
<dbReference type="EMBL" id="JAFKCZ010000008">
    <property type="protein sequence ID" value="MBN7797317.1"/>
    <property type="molecule type" value="Genomic_DNA"/>
</dbReference>
<dbReference type="RefSeq" id="WP_206560770.1">
    <property type="nucleotide sequence ID" value="NZ_JAFKCZ010000008.1"/>
</dbReference>